<feature type="compositionally biased region" description="Basic and acidic residues" evidence="1">
    <location>
        <begin position="94"/>
        <end position="103"/>
    </location>
</feature>
<feature type="compositionally biased region" description="Polar residues" evidence="1">
    <location>
        <begin position="50"/>
        <end position="66"/>
    </location>
</feature>
<gene>
    <name evidence="2" type="ORF">UPYG_G00255100</name>
</gene>
<sequence>MRLNVTTFLNQTSLLFVRYTAGSFRGFEDRLPYGSLPRLSDQLASRHCSTNRMDSLSKHGSTQRLESQSRHSSIRDLSNITQVIQGGPGNGIRRVLEEDGARA</sequence>
<evidence type="ECO:0000256" key="1">
    <source>
        <dbReference type="SAM" id="MobiDB-lite"/>
    </source>
</evidence>
<reference evidence="2 3" key="1">
    <citation type="submission" date="2024-06" db="EMBL/GenBank/DDBJ databases">
        <authorList>
            <person name="Pan Q."/>
            <person name="Wen M."/>
            <person name="Jouanno E."/>
            <person name="Zahm M."/>
            <person name="Klopp C."/>
            <person name="Cabau C."/>
            <person name="Louis A."/>
            <person name="Berthelot C."/>
            <person name="Parey E."/>
            <person name="Roest Crollius H."/>
            <person name="Montfort J."/>
            <person name="Robinson-Rechavi M."/>
            <person name="Bouchez O."/>
            <person name="Lampietro C."/>
            <person name="Lopez Roques C."/>
            <person name="Donnadieu C."/>
            <person name="Postlethwait J."/>
            <person name="Bobe J."/>
            <person name="Verreycken H."/>
            <person name="Guiguen Y."/>
        </authorList>
    </citation>
    <scope>NUCLEOTIDE SEQUENCE [LARGE SCALE GENOMIC DNA]</scope>
    <source>
        <strain evidence="2">Up_M1</strain>
        <tissue evidence="2">Testis</tissue>
    </source>
</reference>
<feature type="compositionally biased region" description="Polar residues" evidence="1">
    <location>
        <begin position="75"/>
        <end position="84"/>
    </location>
</feature>
<dbReference type="Proteomes" id="UP001557470">
    <property type="component" value="Unassembled WGS sequence"/>
</dbReference>
<feature type="region of interest" description="Disordered" evidence="1">
    <location>
        <begin position="50"/>
        <end position="103"/>
    </location>
</feature>
<dbReference type="EMBL" id="JAGEUA010000008">
    <property type="protein sequence ID" value="KAL0967656.1"/>
    <property type="molecule type" value="Genomic_DNA"/>
</dbReference>
<evidence type="ECO:0000313" key="3">
    <source>
        <dbReference type="Proteomes" id="UP001557470"/>
    </source>
</evidence>
<evidence type="ECO:0000313" key="2">
    <source>
        <dbReference type="EMBL" id="KAL0967656.1"/>
    </source>
</evidence>
<comment type="caution">
    <text evidence="2">The sequence shown here is derived from an EMBL/GenBank/DDBJ whole genome shotgun (WGS) entry which is preliminary data.</text>
</comment>
<dbReference type="AlphaFoldDB" id="A0ABD0WS96"/>
<proteinExistence type="predicted"/>
<protein>
    <submittedName>
        <fullName evidence="2">Uncharacterized protein</fullName>
    </submittedName>
</protein>
<accession>A0ABD0WS96</accession>
<keyword evidence="3" id="KW-1185">Reference proteome</keyword>
<name>A0ABD0WS96_UMBPY</name>
<organism evidence="2 3">
    <name type="scientific">Umbra pygmaea</name>
    <name type="common">Eastern mudminnow</name>
    <dbReference type="NCBI Taxonomy" id="75934"/>
    <lineage>
        <taxon>Eukaryota</taxon>
        <taxon>Metazoa</taxon>
        <taxon>Chordata</taxon>
        <taxon>Craniata</taxon>
        <taxon>Vertebrata</taxon>
        <taxon>Euteleostomi</taxon>
        <taxon>Actinopterygii</taxon>
        <taxon>Neopterygii</taxon>
        <taxon>Teleostei</taxon>
        <taxon>Protacanthopterygii</taxon>
        <taxon>Esociformes</taxon>
        <taxon>Umbridae</taxon>
        <taxon>Umbra</taxon>
    </lineage>
</organism>